<reference evidence="1 3" key="1">
    <citation type="journal article" date="2011" name="Nature">
        <title>The Medicago genome provides insight into the evolution of rhizobial symbioses.</title>
        <authorList>
            <person name="Young N.D."/>
            <person name="Debelle F."/>
            <person name="Oldroyd G.E."/>
            <person name="Geurts R."/>
            <person name="Cannon S.B."/>
            <person name="Udvardi M.K."/>
            <person name="Benedito V.A."/>
            <person name="Mayer K.F."/>
            <person name="Gouzy J."/>
            <person name="Schoof H."/>
            <person name="Van de Peer Y."/>
            <person name="Proost S."/>
            <person name="Cook D.R."/>
            <person name="Meyers B.C."/>
            <person name="Spannagl M."/>
            <person name="Cheung F."/>
            <person name="De Mita S."/>
            <person name="Krishnakumar V."/>
            <person name="Gundlach H."/>
            <person name="Zhou S."/>
            <person name="Mudge J."/>
            <person name="Bharti A.K."/>
            <person name="Murray J.D."/>
            <person name="Naoumkina M.A."/>
            <person name="Rosen B."/>
            <person name="Silverstein K.A."/>
            <person name="Tang H."/>
            <person name="Rombauts S."/>
            <person name="Zhao P.X."/>
            <person name="Zhou P."/>
            <person name="Barbe V."/>
            <person name="Bardou P."/>
            <person name="Bechner M."/>
            <person name="Bellec A."/>
            <person name="Berger A."/>
            <person name="Berges H."/>
            <person name="Bidwell S."/>
            <person name="Bisseling T."/>
            <person name="Choisne N."/>
            <person name="Couloux A."/>
            <person name="Denny R."/>
            <person name="Deshpande S."/>
            <person name="Dai X."/>
            <person name="Doyle J.J."/>
            <person name="Dudez A.M."/>
            <person name="Farmer A.D."/>
            <person name="Fouteau S."/>
            <person name="Franken C."/>
            <person name="Gibelin C."/>
            <person name="Gish J."/>
            <person name="Goldstein S."/>
            <person name="Gonzalez A.J."/>
            <person name="Green P.J."/>
            <person name="Hallab A."/>
            <person name="Hartog M."/>
            <person name="Hua A."/>
            <person name="Humphray S.J."/>
            <person name="Jeong D.H."/>
            <person name="Jing Y."/>
            <person name="Jocker A."/>
            <person name="Kenton S.M."/>
            <person name="Kim D.J."/>
            <person name="Klee K."/>
            <person name="Lai H."/>
            <person name="Lang C."/>
            <person name="Lin S."/>
            <person name="Macmil S.L."/>
            <person name="Magdelenat G."/>
            <person name="Matthews L."/>
            <person name="McCorrison J."/>
            <person name="Monaghan E.L."/>
            <person name="Mun J.H."/>
            <person name="Najar F.Z."/>
            <person name="Nicholson C."/>
            <person name="Noirot C."/>
            <person name="O'Bleness M."/>
            <person name="Paule C.R."/>
            <person name="Poulain J."/>
            <person name="Prion F."/>
            <person name="Qin B."/>
            <person name="Qu C."/>
            <person name="Retzel E.F."/>
            <person name="Riddle C."/>
            <person name="Sallet E."/>
            <person name="Samain S."/>
            <person name="Samson N."/>
            <person name="Sanders I."/>
            <person name="Saurat O."/>
            <person name="Scarpelli C."/>
            <person name="Schiex T."/>
            <person name="Segurens B."/>
            <person name="Severin A.J."/>
            <person name="Sherrier D.J."/>
            <person name="Shi R."/>
            <person name="Sims S."/>
            <person name="Singer S.R."/>
            <person name="Sinharoy S."/>
            <person name="Sterck L."/>
            <person name="Viollet A."/>
            <person name="Wang B.B."/>
            <person name="Wang K."/>
            <person name="Wang M."/>
            <person name="Wang X."/>
            <person name="Warfsmann J."/>
            <person name="Weissenbach J."/>
            <person name="White D.D."/>
            <person name="White J.D."/>
            <person name="Wiley G.B."/>
            <person name="Wincker P."/>
            <person name="Xing Y."/>
            <person name="Yang L."/>
            <person name="Yao Z."/>
            <person name="Ying F."/>
            <person name="Zhai J."/>
            <person name="Zhou L."/>
            <person name="Zuber A."/>
            <person name="Denarie J."/>
            <person name="Dixon R.A."/>
            <person name="May G.D."/>
            <person name="Schwartz D.C."/>
            <person name="Rogers J."/>
            <person name="Quetier F."/>
            <person name="Town C.D."/>
            <person name="Roe B.A."/>
        </authorList>
    </citation>
    <scope>NUCLEOTIDE SEQUENCE [LARGE SCALE GENOMIC DNA]</scope>
    <source>
        <strain evidence="1">A17</strain>
        <strain evidence="2 3">cv. Jemalong A17</strain>
    </source>
</reference>
<accession>G7IJC4</accession>
<dbReference type="PaxDb" id="3880-AES66475"/>
<evidence type="ECO:0000313" key="2">
    <source>
        <dbReference type="EnsemblPlants" id="AES66475"/>
    </source>
</evidence>
<organism evidence="1 3">
    <name type="scientific">Medicago truncatula</name>
    <name type="common">Barrel medic</name>
    <name type="synonym">Medicago tribuloides</name>
    <dbReference type="NCBI Taxonomy" id="3880"/>
    <lineage>
        <taxon>Eukaryota</taxon>
        <taxon>Viridiplantae</taxon>
        <taxon>Streptophyta</taxon>
        <taxon>Embryophyta</taxon>
        <taxon>Tracheophyta</taxon>
        <taxon>Spermatophyta</taxon>
        <taxon>Magnoliopsida</taxon>
        <taxon>eudicotyledons</taxon>
        <taxon>Gunneridae</taxon>
        <taxon>Pentapetalae</taxon>
        <taxon>rosids</taxon>
        <taxon>fabids</taxon>
        <taxon>Fabales</taxon>
        <taxon>Fabaceae</taxon>
        <taxon>Papilionoideae</taxon>
        <taxon>50 kb inversion clade</taxon>
        <taxon>NPAAA clade</taxon>
        <taxon>Hologalegina</taxon>
        <taxon>IRL clade</taxon>
        <taxon>Trifolieae</taxon>
        <taxon>Medicago</taxon>
    </lineage>
</organism>
<dbReference type="EnsemblPlants" id="AES66475">
    <property type="protein sequence ID" value="AES66475"/>
    <property type="gene ID" value="MTR_2g071770"/>
</dbReference>
<gene>
    <name evidence="1" type="ordered locus">MTR_2g071770</name>
</gene>
<dbReference type="EMBL" id="CM001218">
    <property type="protein sequence ID" value="AES66475.1"/>
    <property type="molecule type" value="Genomic_DNA"/>
</dbReference>
<dbReference type="Proteomes" id="UP000002051">
    <property type="component" value="Chromosome 2"/>
</dbReference>
<evidence type="ECO:0000313" key="3">
    <source>
        <dbReference type="Proteomes" id="UP000002051"/>
    </source>
</evidence>
<proteinExistence type="predicted"/>
<name>G7IJC4_MEDTR</name>
<keyword evidence="3" id="KW-1185">Reference proteome</keyword>
<reference evidence="2" key="3">
    <citation type="submission" date="2015-04" db="UniProtKB">
        <authorList>
            <consortium name="EnsemblPlants"/>
        </authorList>
    </citation>
    <scope>IDENTIFICATION</scope>
    <source>
        <strain evidence="2">cv. Jemalong A17</strain>
    </source>
</reference>
<dbReference type="HOGENOM" id="CLU_2926045_0_0_1"/>
<sequence>MHYMNDDMDEEIVRLYFEIQAQESMRFCRRYRMHKHAFLCIVEALGKHDDYFLPRIDATSI</sequence>
<dbReference type="AlphaFoldDB" id="G7IJC4"/>
<evidence type="ECO:0000313" key="1">
    <source>
        <dbReference type="EMBL" id="AES66475.1"/>
    </source>
</evidence>
<protein>
    <submittedName>
        <fullName evidence="1 2">Uncharacterized protein</fullName>
    </submittedName>
</protein>
<reference evidence="1 3" key="2">
    <citation type="journal article" date="2014" name="BMC Genomics">
        <title>An improved genome release (version Mt4.0) for the model legume Medicago truncatula.</title>
        <authorList>
            <person name="Tang H."/>
            <person name="Krishnakumar V."/>
            <person name="Bidwell S."/>
            <person name="Rosen B."/>
            <person name="Chan A."/>
            <person name="Zhou S."/>
            <person name="Gentzbittel L."/>
            <person name="Childs K.L."/>
            <person name="Yandell M."/>
            <person name="Gundlach H."/>
            <person name="Mayer K.F."/>
            <person name="Schwartz D.C."/>
            <person name="Town C.D."/>
        </authorList>
    </citation>
    <scope>GENOME REANNOTATION</scope>
    <source>
        <strain evidence="2 3">cv. Jemalong A17</strain>
    </source>
</reference>